<keyword evidence="1" id="KW-0732">Signal</keyword>
<dbReference type="Proteomes" id="UP000053675">
    <property type="component" value="Unassembled WGS sequence"/>
</dbReference>
<dbReference type="AlphaFoldDB" id="A0A084UAR3"/>
<dbReference type="STRING" id="472175.EL18_01077"/>
<dbReference type="PANTHER" id="PTHR39327:SF1">
    <property type="entry name" value="BLR5470 PROTEIN"/>
    <property type="match status" value="1"/>
</dbReference>
<evidence type="ECO:0000313" key="2">
    <source>
        <dbReference type="EMBL" id="KFB10049.1"/>
    </source>
</evidence>
<dbReference type="Gene3D" id="3.10.620.30">
    <property type="match status" value="1"/>
</dbReference>
<sequence>MHSKKTGALFFAASIIIGAFTAQASATVDFMPTGSVTSQPVGHYELCQRAPSECAPTRSANGPVHLSRDLWAKMIEVNNKINSTIIPRTDMELWGQEELWSYPELYGDCEDYVLEKRRLLMEAGVPAGNLLITVVRQPNGDGHAVLTVNTHLGDFILDNLEPRILSWSQTPYEYLKRQAPNHAGAWVAVHDGRAVAVGAVGSNR</sequence>
<feature type="chain" id="PRO_5001783025" evidence="1">
    <location>
        <begin position="25"/>
        <end position="204"/>
    </location>
</feature>
<dbReference type="EMBL" id="JMQM01000001">
    <property type="protein sequence ID" value="KFB10049.1"/>
    <property type="molecule type" value="Genomic_DNA"/>
</dbReference>
<proteinExistence type="predicted"/>
<reference evidence="2 3" key="1">
    <citation type="submission" date="2014-05" db="EMBL/GenBank/DDBJ databases">
        <title>Draft Genome Sequence of Nitratireductor basaltis Strain UMTGB225, A Marine Bacterium Isolated from Green Barrel Tunicate.</title>
        <authorList>
            <person name="Gan H.Y."/>
        </authorList>
    </citation>
    <scope>NUCLEOTIDE SEQUENCE [LARGE SCALE GENOMIC DNA]</scope>
    <source>
        <strain evidence="2 3">UMTGB225</strain>
    </source>
</reference>
<evidence type="ECO:0000256" key="1">
    <source>
        <dbReference type="SAM" id="SignalP"/>
    </source>
</evidence>
<dbReference type="PANTHER" id="PTHR39327">
    <property type="match status" value="1"/>
</dbReference>
<accession>A0A084UAR3</accession>
<dbReference type="eggNOG" id="COG3672">
    <property type="taxonomic scope" value="Bacteria"/>
</dbReference>
<organism evidence="2 3">
    <name type="scientific">Nitratireductor basaltis</name>
    <dbReference type="NCBI Taxonomy" id="472175"/>
    <lineage>
        <taxon>Bacteria</taxon>
        <taxon>Pseudomonadati</taxon>
        <taxon>Pseudomonadota</taxon>
        <taxon>Alphaproteobacteria</taxon>
        <taxon>Hyphomicrobiales</taxon>
        <taxon>Phyllobacteriaceae</taxon>
        <taxon>Nitratireductor</taxon>
    </lineage>
</organism>
<name>A0A084UAR3_9HYPH</name>
<dbReference type="PATRIC" id="fig|472175.3.peg.1086"/>
<dbReference type="InterPro" id="IPR010319">
    <property type="entry name" value="Transglutaminase-like_Cys_pept"/>
</dbReference>
<protein>
    <submittedName>
        <fullName evidence="2">Transglutaminase</fullName>
    </submittedName>
</protein>
<dbReference type="Pfam" id="PF06035">
    <property type="entry name" value="Peptidase_C93"/>
    <property type="match status" value="1"/>
</dbReference>
<dbReference type="OrthoDB" id="7206808at2"/>
<evidence type="ECO:0000313" key="3">
    <source>
        <dbReference type="Proteomes" id="UP000053675"/>
    </source>
</evidence>
<dbReference type="RefSeq" id="WP_036480553.1">
    <property type="nucleotide sequence ID" value="NZ_JMQM01000001.1"/>
</dbReference>
<comment type="caution">
    <text evidence="2">The sequence shown here is derived from an EMBL/GenBank/DDBJ whole genome shotgun (WGS) entry which is preliminary data.</text>
</comment>
<gene>
    <name evidence="2" type="ORF">EL18_01077</name>
</gene>
<keyword evidence="3" id="KW-1185">Reference proteome</keyword>
<feature type="signal peptide" evidence="1">
    <location>
        <begin position="1"/>
        <end position="24"/>
    </location>
</feature>